<evidence type="ECO:0000313" key="2">
    <source>
        <dbReference type="Proteomes" id="UP000780345"/>
    </source>
</evidence>
<dbReference type="Proteomes" id="UP000780345">
    <property type="component" value="Unassembled WGS sequence"/>
</dbReference>
<proteinExistence type="predicted"/>
<reference evidence="1" key="1">
    <citation type="submission" date="2020-04" db="EMBL/GenBank/DDBJ databases">
        <title>Deep metagenomics examines the oral microbiome during advanced dental caries in children, revealing novel taxa and co-occurrences with host molecules.</title>
        <authorList>
            <person name="Baker J.L."/>
            <person name="Morton J.T."/>
            <person name="Dinis M."/>
            <person name="Alvarez R."/>
            <person name="Tran N.C."/>
            <person name="Knight R."/>
            <person name="Edlund A."/>
        </authorList>
    </citation>
    <scope>NUCLEOTIDE SEQUENCE</scope>
    <source>
        <strain evidence="1">JCVI_32_bin.62</strain>
    </source>
</reference>
<evidence type="ECO:0000313" key="1">
    <source>
        <dbReference type="EMBL" id="MBF1266165.1"/>
    </source>
</evidence>
<comment type="caution">
    <text evidence="1">The sequence shown here is derived from an EMBL/GenBank/DDBJ whole genome shotgun (WGS) entry which is preliminary data.</text>
</comment>
<dbReference type="EMBL" id="JABZQQ010000189">
    <property type="protein sequence ID" value="MBF1266165.1"/>
    <property type="molecule type" value="Genomic_DNA"/>
</dbReference>
<dbReference type="AlphaFoldDB" id="A0A930DHF6"/>
<name>A0A930DHF6_NEISI</name>
<accession>A0A930DHF6</accession>
<sequence>MKEYVFKIVSEDGKCRVELPEINLNGEYQAPDLMAALTREFLASVSSDAARDAEGFMKAAVTNLKALQLARQLRDAERKVN</sequence>
<organism evidence="1 2">
    <name type="scientific">Neisseria sicca</name>
    <dbReference type="NCBI Taxonomy" id="490"/>
    <lineage>
        <taxon>Bacteria</taxon>
        <taxon>Pseudomonadati</taxon>
        <taxon>Pseudomonadota</taxon>
        <taxon>Betaproteobacteria</taxon>
        <taxon>Neisseriales</taxon>
        <taxon>Neisseriaceae</taxon>
        <taxon>Neisseria</taxon>
    </lineage>
</organism>
<protein>
    <submittedName>
        <fullName evidence="1">Uncharacterized protein</fullName>
    </submittedName>
</protein>
<gene>
    <name evidence="1" type="ORF">HXM80_11220</name>
</gene>